<dbReference type="RefSeq" id="WP_092666449.1">
    <property type="nucleotide sequence ID" value="NZ_LT629734.1"/>
</dbReference>
<reference evidence="9" key="1">
    <citation type="submission" date="2016-10" db="EMBL/GenBank/DDBJ databases">
        <authorList>
            <person name="Varghese N."/>
            <person name="Submissions S."/>
        </authorList>
    </citation>
    <scope>NUCLEOTIDE SEQUENCE [LARGE SCALE GENOMIC DNA]</scope>
    <source>
        <strain evidence="9">DSM 22965</strain>
    </source>
</reference>
<evidence type="ECO:0000256" key="4">
    <source>
        <dbReference type="ARBA" id="ARBA00022801"/>
    </source>
</evidence>
<dbReference type="HAMAP" id="MF_00227">
    <property type="entry name" value="RNase_P"/>
    <property type="match status" value="1"/>
</dbReference>
<evidence type="ECO:0000256" key="6">
    <source>
        <dbReference type="HAMAP-Rule" id="MF_00227"/>
    </source>
</evidence>
<evidence type="ECO:0000313" key="8">
    <source>
        <dbReference type="EMBL" id="SDS09015.1"/>
    </source>
</evidence>
<dbReference type="NCBIfam" id="TIGR00188">
    <property type="entry name" value="rnpA"/>
    <property type="match status" value="1"/>
</dbReference>
<dbReference type="Pfam" id="PF00825">
    <property type="entry name" value="Ribonuclease_P"/>
    <property type="match status" value="1"/>
</dbReference>
<dbReference type="SUPFAM" id="SSF54211">
    <property type="entry name" value="Ribosomal protein S5 domain 2-like"/>
    <property type="match status" value="1"/>
</dbReference>
<name>A0A1H1PDD0_9MICO</name>
<dbReference type="GO" id="GO:0030677">
    <property type="term" value="C:ribonuclease P complex"/>
    <property type="evidence" value="ECO:0007669"/>
    <property type="project" value="TreeGrafter"/>
</dbReference>
<dbReference type="OrthoDB" id="196964at2"/>
<keyword evidence="4 6" id="KW-0378">Hydrolase</keyword>
<dbReference type="GO" id="GO:0004526">
    <property type="term" value="F:ribonuclease P activity"/>
    <property type="evidence" value="ECO:0007669"/>
    <property type="project" value="UniProtKB-UniRule"/>
</dbReference>
<comment type="subunit">
    <text evidence="6">Consists of a catalytic RNA component (M1 or rnpB) and a protein subunit.</text>
</comment>
<evidence type="ECO:0000256" key="7">
    <source>
        <dbReference type="NCBIfam" id="TIGR00188"/>
    </source>
</evidence>
<evidence type="ECO:0000256" key="2">
    <source>
        <dbReference type="ARBA" id="ARBA00022722"/>
    </source>
</evidence>
<evidence type="ECO:0000256" key="3">
    <source>
        <dbReference type="ARBA" id="ARBA00022759"/>
    </source>
</evidence>
<comment type="similarity">
    <text evidence="6">Belongs to the RnpA family.</text>
</comment>
<comment type="catalytic activity">
    <reaction evidence="6">
        <text>Endonucleolytic cleavage of RNA, removing 5'-extranucleotides from tRNA precursor.</text>
        <dbReference type="EC" id="3.1.26.5"/>
    </reaction>
</comment>
<evidence type="ECO:0000256" key="5">
    <source>
        <dbReference type="ARBA" id="ARBA00022884"/>
    </source>
</evidence>
<protein>
    <recommendedName>
        <fullName evidence="6 7">Ribonuclease P protein component</fullName>
        <shortName evidence="6">RNase P protein</shortName>
        <shortName evidence="6">RNaseP protein</shortName>
        <ecNumber evidence="6 7">3.1.26.5</ecNumber>
    </recommendedName>
    <alternativeName>
        <fullName evidence="6">Protein C5</fullName>
    </alternativeName>
</protein>
<evidence type="ECO:0000313" key="9">
    <source>
        <dbReference type="Proteomes" id="UP000199649"/>
    </source>
</evidence>
<dbReference type="GO" id="GO:0000049">
    <property type="term" value="F:tRNA binding"/>
    <property type="evidence" value="ECO:0007669"/>
    <property type="project" value="UniProtKB-UniRule"/>
</dbReference>
<keyword evidence="3 6" id="KW-0255">Endonuclease</keyword>
<dbReference type="AlphaFoldDB" id="A0A1H1PDD0"/>
<organism evidence="8 9">
    <name type="scientific">Agrococcus carbonis</name>
    <dbReference type="NCBI Taxonomy" id="684552"/>
    <lineage>
        <taxon>Bacteria</taxon>
        <taxon>Bacillati</taxon>
        <taxon>Actinomycetota</taxon>
        <taxon>Actinomycetes</taxon>
        <taxon>Micrococcales</taxon>
        <taxon>Microbacteriaceae</taxon>
        <taxon>Agrococcus</taxon>
    </lineage>
</organism>
<dbReference type="Proteomes" id="UP000199649">
    <property type="component" value="Chromosome I"/>
</dbReference>
<dbReference type="EMBL" id="LT629734">
    <property type="protein sequence ID" value="SDS09015.1"/>
    <property type="molecule type" value="Genomic_DNA"/>
</dbReference>
<evidence type="ECO:0000256" key="1">
    <source>
        <dbReference type="ARBA" id="ARBA00022694"/>
    </source>
</evidence>
<dbReference type="InterPro" id="IPR020568">
    <property type="entry name" value="Ribosomal_Su5_D2-typ_SF"/>
</dbReference>
<dbReference type="PANTHER" id="PTHR33992">
    <property type="entry name" value="RIBONUCLEASE P PROTEIN COMPONENT"/>
    <property type="match status" value="1"/>
</dbReference>
<keyword evidence="2 6" id="KW-0540">Nuclease</keyword>
<keyword evidence="9" id="KW-1185">Reference proteome</keyword>
<dbReference type="PANTHER" id="PTHR33992:SF1">
    <property type="entry name" value="RIBONUCLEASE P PROTEIN COMPONENT"/>
    <property type="match status" value="1"/>
</dbReference>
<keyword evidence="5 6" id="KW-0694">RNA-binding</keyword>
<proteinExistence type="inferred from homology"/>
<keyword evidence="1 6" id="KW-0819">tRNA processing</keyword>
<dbReference type="STRING" id="684552.SAMN04489719_1519"/>
<dbReference type="InterPro" id="IPR014721">
    <property type="entry name" value="Ribsml_uS5_D2-typ_fold_subgr"/>
</dbReference>
<sequence length="108" mass="11736">MLAKANRIVRGDDFRRIVRTGRRAGGQLAVVHRAEPEAAVARFGFIVSKQVGNAVIRNRVKRRLSEIVRAELPGIETADIVIRALPAAGTADFATLRAGIAPLLVRRS</sequence>
<comment type="function">
    <text evidence="6">RNaseP catalyzes the removal of the 5'-leader sequence from pre-tRNA to produce the mature 5'-terminus. It can also cleave other RNA substrates such as 4.5S RNA. The protein component plays an auxiliary but essential role in vivo by binding to the 5'-leader sequence and broadening the substrate specificity of the ribozyme.</text>
</comment>
<dbReference type="InterPro" id="IPR000100">
    <property type="entry name" value="RNase_P"/>
</dbReference>
<dbReference type="GO" id="GO:0042781">
    <property type="term" value="F:3'-tRNA processing endoribonuclease activity"/>
    <property type="evidence" value="ECO:0007669"/>
    <property type="project" value="TreeGrafter"/>
</dbReference>
<accession>A0A1H1PDD0</accession>
<dbReference type="EC" id="3.1.26.5" evidence="6 7"/>
<gene>
    <name evidence="6" type="primary">rnpA</name>
    <name evidence="8" type="ORF">SAMN04489719_1519</name>
</gene>
<dbReference type="Gene3D" id="3.30.230.10">
    <property type="match status" value="1"/>
</dbReference>
<dbReference type="GO" id="GO:0001682">
    <property type="term" value="P:tRNA 5'-leader removal"/>
    <property type="evidence" value="ECO:0007669"/>
    <property type="project" value="UniProtKB-UniRule"/>
</dbReference>